<dbReference type="AlphaFoldDB" id="A0A0D0CAB8"/>
<reference evidence="1 2" key="1">
    <citation type="submission" date="2014-04" db="EMBL/GenBank/DDBJ databases">
        <authorList>
            <consortium name="DOE Joint Genome Institute"/>
            <person name="Kuo A."/>
            <person name="Kohler A."/>
            <person name="Jargeat P."/>
            <person name="Nagy L.G."/>
            <person name="Floudas D."/>
            <person name="Copeland A."/>
            <person name="Barry K.W."/>
            <person name="Cichocki N."/>
            <person name="Veneault-Fourrey C."/>
            <person name="LaButti K."/>
            <person name="Lindquist E.A."/>
            <person name="Lipzen A."/>
            <person name="Lundell T."/>
            <person name="Morin E."/>
            <person name="Murat C."/>
            <person name="Sun H."/>
            <person name="Tunlid A."/>
            <person name="Henrissat B."/>
            <person name="Grigoriev I.V."/>
            <person name="Hibbett D.S."/>
            <person name="Martin F."/>
            <person name="Nordberg H.P."/>
            <person name="Cantor M.N."/>
            <person name="Hua S.X."/>
        </authorList>
    </citation>
    <scope>NUCLEOTIDE SEQUENCE [LARGE SCALE GENOMIC DNA]</scope>
    <source>
        <strain evidence="1 2">Ve08.2h10</strain>
    </source>
</reference>
<organism evidence="1 2">
    <name type="scientific">Paxillus rubicundulus Ve08.2h10</name>
    <dbReference type="NCBI Taxonomy" id="930991"/>
    <lineage>
        <taxon>Eukaryota</taxon>
        <taxon>Fungi</taxon>
        <taxon>Dikarya</taxon>
        <taxon>Basidiomycota</taxon>
        <taxon>Agaricomycotina</taxon>
        <taxon>Agaricomycetes</taxon>
        <taxon>Agaricomycetidae</taxon>
        <taxon>Boletales</taxon>
        <taxon>Paxilineae</taxon>
        <taxon>Paxillaceae</taxon>
        <taxon>Paxillus</taxon>
    </lineage>
</organism>
<dbReference type="InParanoid" id="A0A0D0CAB8"/>
<gene>
    <name evidence="1" type="ORF">PAXRUDRAFT_160208</name>
</gene>
<feature type="non-terminal residue" evidence="1">
    <location>
        <position position="102"/>
    </location>
</feature>
<dbReference type="Proteomes" id="UP000054538">
    <property type="component" value="Unassembled WGS sequence"/>
</dbReference>
<proteinExistence type="predicted"/>
<keyword evidence="2" id="KW-1185">Reference proteome</keyword>
<evidence type="ECO:0000313" key="1">
    <source>
        <dbReference type="EMBL" id="KIK79832.1"/>
    </source>
</evidence>
<name>A0A0D0CAB8_9AGAM</name>
<dbReference type="HOGENOM" id="CLU_144544_0_0_1"/>
<accession>A0A0D0CAB8</accession>
<evidence type="ECO:0000313" key="2">
    <source>
        <dbReference type="Proteomes" id="UP000054538"/>
    </source>
</evidence>
<dbReference type="STRING" id="930991.A0A0D0CAB8"/>
<sequence>ELVVLLWHTKIDDTEVDLAHLRHMIEDFLNVTAPCTPSILISKPKFHFLVHLPMYIQQFGPAIILCIHSNQQALSWDSCHKFAQLNLIKHIISGGYWYGHSV</sequence>
<dbReference type="EMBL" id="KN826172">
    <property type="protein sequence ID" value="KIK79832.1"/>
    <property type="molecule type" value="Genomic_DNA"/>
</dbReference>
<reference evidence="2" key="2">
    <citation type="submission" date="2015-01" db="EMBL/GenBank/DDBJ databases">
        <title>Evolutionary Origins and Diversification of the Mycorrhizal Mutualists.</title>
        <authorList>
            <consortium name="DOE Joint Genome Institute"/>
            <consortium name="Mycorrhizal Genomics Consortium"/>
            <person name="Kohler A."/>
            <person name="Kuo A."/>
            <person name="Nagy L.G."/>
            <person name="Floudas D."/>
            <person name="Copeland A."/>
            <person name="Barry K.W."/>
            <person name="Cichocki N."/>
            <person name="Veneault-Fourrey C."/>
            <person name="LaButti K."/>
            <person name="Lindquist E.A."/>
            <person name="Lipzen A."/>
            <person name="Lundell T."/>
            <person name="Morin E."/>
            <person name="Murat C."/>
            <person name="Riley R."/>
            <person name="Ohm R."/>
            <person name="Sun H."/>
            <person name="Tunlid A."/>
            <person name="Henrissat B."/>
            <person name="Grigoriev I.V."/>
            <person name="Hibbett D.S."/>
            <person name="Martin F."/>
        </authorList>
    </citation>
    <scope>NUCLEOTIDE SEQUENCE [LARGE SCALE GENOMIC DNA]</scope>
    <source>
        <strain evidence="2">Ve08.2h10</strain>
    </source>
</reference>
<dbReference type="OrthoDB" id="2506088at2759"/>
<protein>
    <submittedName>
        <fullName evidence="1">Uncharacterized protein</fullName>
    </submittedName>
</protein>